<dbReference type="InterPro" id="IPR036770">
    <property type="entry name" value="Ankyrin_rpt-contain_sf"/>
</dbReference>
<organism evidence="1">
    <name type="scientific">Cladocopium goreaui</name>
    <dbReference type="NCBI Taxonomy" id="2562237"/>
    <lineage>
        <taxon>Eukaryota</taxon>
        <taxon>Sar</taxon>
        <taxon>Alveolata</taxon>
        <taxon>Dinophyceae</taxon>
        <taxon>Suessiales</taxon>
        <taxon>Symbiodiniaceae</taxon>
        <taxon>Cladocopium</taxon>
    </lineage>
</organism>
<dbReference type="Gene3D" id="1.25.40.20">
    <property type="entry name" value="Ankyrin repeat-containing domain"/>
    <property type="match status" value="1"/>
</dbReference>
<gene>
    <name evidence="1" type="ORF">C1SCF055_LOCUS19653</name>
</gene>
<dbReference type="Pfam" id="PF12796">
    <property type="entry name" value="Ank_2"/>
    <property type="match status" value="1"/>
</dbReference>
<dbReference type="EMBL" id="CAMXCT010001768">
    <property type="protein sequence ID" value="CAI3992858.1"/>
    <property type="molecule type" value="Genomic_DNA"/>
</dbReference>
<dbReference type="EMBL" id="CAMXCT030001768">
    <property type="protein sequence ID" value="CAL4780170.1"/>
    <property type="molecule type" value="Genomic_DNA"/>
</dbReference>
<dbReference type="SMART" id="SM00248">
    <property type="entry name" value="ANK"/>
    <property type="match status" value="2"/>
</dbReference>
<keyword evidence="2" id="KW-0675">Receptor</keyword>
<evidence type="ECO:0000313" key="2">
    <source>
        <dbReference type="EMBL" id="CAL4780170.1"/>
    </source>
</evidence>
<name>A0A9P1CLD5_9DINO</name>
<dbReference type="InterPro" id="IPR002110">
    <property type="entry name" value="Ankyrin_rpt"/>
</dbReference>
<accession>A0A9P1CLD5</accession>
<reference evidence="1" key="1">
    <citation type="submission" date="2022-10" db="EMBL/GenBank/DDBJ databases">
        <authorList>
            <person name="Chen Y."/>
            <person name="Dougan E. K."/>
            <person name="Chan C."/>
            <person name="Rhodes N."/>
            <person name="Thang M."/>
        </authorList>
    </citation>
    <scope>NUCLEOTIDE SEQUENCE</scope>
</reference>
<dbReference type="SUPFAM" id="SSF48403">
    <property type="entry name" value="Ankyrin repeat"/>
    <property type="match status" value="1"/>
</dbReference>
<reference evidence="2 3" key="2">
    <citation type="submission" date="2024-05" db="EMBL/GenBank/DDBJ databases">
        <authorList>
            <person name="Chen Y."/>
            <person name="Shah S."/>
            <person name="Dougan E. K."/>
            <person name="Thang M."/>
            <person name="Chan C."/>
        </authorList>
    </citation>
    <scope>NUCLEOTIDE SEQUENCE [LARGE SCALE GENOMIC DNA]</scope>
</reference>
<proteinExistence type="predicted"/>
<dbReference type="EMBL" id="CAMXCT020001768">
    <property type="protein sequence ID" value="CAL1146233.1"/>
    <property type="molecule type" value="Genomic_DNA"/>
</dbReference>
<protein>
    <submittedName>
        <fullName evidence="2">Transient receptor potential cation channel subfamily A member 1 homolog</fullName>
    </submittedName>
</protein>
<dbReference type="AlphaFoldDB" id="A0A9P1CLD5"/>
<evidence type="ECO:0000313" key="1">
    <source>
        <dbReference type="EMBL" id="CAI3992858.1"/>
    </source>
</evidence>
<evidence type="ECO:0000313" key="3">
    <source>
        <dbReference type="Proteomes" id="UP001152797"/>
    </source>
</evidence>
<comment type="caution">
    <text evidence="1">The sequence shown here is derived from an EMBL/GenBank/DDBJ whole genome shotgun (WGS) entry which is preliminary data.</text>
</comment>
<dbReference type="Proteomes" id="UP001152797">
    <property type="component" value="Unassembled WGS sequence"/>
</dbReference>
<sequence length="100" mass="10728">MASEPLLPEKGAVHVAAQQGDVAKLRQLSGDQLREVFCGATALHLAAAANQLRAMDVLLEVFAVDALDQLGRTPLMHATFAKSAEAMVWLVHRKAALENL</sequence>
<keyword evidence="3" id="KW-1185">Reference proteome</keyword>